<keyword evidence="2" id="KW-0175">Coiled coil</keyword>
<dbReference type="PANTHER" id="PTHR18887">
    <property type="entry name" value="GOLGI-ASSOCIATED PROTEIN GCP360-RELATED"/>
    <property type="match status" value="1"/>
</dbReference>
<dbReference type="AlphaFoldDB" id="A0A2G5U9H9"/>
<feature type="coiled-coil region" evidence="2">
    <location>
        <begin position="350"/>
        <end position="430"/>
    </location>
</feature>
<dbReference type="PROSITE" id="PS50114">
    <property type="entry name" value="GATA_ZN_FINGER_2"/>
    <property type="match status" value="1"/>
</dbReference>
<dbReference type="EMBL" id="PDUG01000004">
    <property type="protein sequence ID" value="PIC36188.1"/>
    <property type="molecule type" value="Genomic_DNA"/>
</dbReference>
<dbReference type="PANTHER" id="PTHR18887:SF5">
    <property type="entry name" value="GOLGIN SUBFAMILY B MEMBER 1-LIKE"/>
    <property type="match status" value="1"/>
</dbReference>
<accession>A0A2G5U9H9</accession>
<dbReference type="Gene3D" id="1.10.287.1490">
    <property type="match status" value="1"/>
</dbReference>
<feature type="region of interest" description="Disordered" evidence="3">
    <location>
        <begin position="195"/>
        <end position="218"/>
    </location>
</feature>
<dbReference type="GO" id="GO:0005794">
    <property type="term" value="C:Golgi apparatus"/>
    <property type="evidence" value="ECO:0007669"/>
    <property type="project" value="InterPro"/>
</dbReference>
<dbReference type="OrthoDB" id="10477279at2759"/>
<reference evidence="6" key="1">
    <citation type="submission" date="2017-10" db="EMBL/GenBank/DDBJ databases">
        <title>Rapid genome shrinkage in a self-fertile nematode reveals novel sperm competition proteins.</title>
        <authorList>
            <person name="Yin D."/>
            <person name="Schwarz E.M."/>
            <person name="Thomas C.G."/>
            <person name="Felde R.L."/>
            <person name="Korf I.F."/>
            <person name="Cutter A.D."/>
            <person name="Schartner C.M."/>
            <person name="Ralston E.J."/>
            <person name="Meyer B.J."/>
            <person name="Haag E.S."/>
        </authorList>
    </citation>
    <scope>NUCLEOTIDE SEQUENCE [LARGE SCALE GENOMIC DNA]</scope>
    <source>
        <strain evidence="6">JU1422</strain>
    </source>
</reference>
<dbReference type="STRING" id="1611254.A0A2G5U9H9"/>
<gene>
    <name evidence="5" type="primary">Cnig_chr_IV.g15276</name>
    <name evidence="5" type="ORF">B9Z55_015276</name>
</gene>
<feature type="coiled-coil region" evidence="2">
    <location>
        <begin position="796"/>
        <end position="929"/>
    </location>
</feature>
<dbReference type="InterPro" id="IPR000679">
    <property type="entry name" value="Znf_GATA"/>
</dbReference>
<evidence type="ECO:0000256" key="1">
    <source>
        <dbReference type="PROSITE-ProRule" id="PRU00094"/>
    </source>
</evidence>
<feature type="coiled-coil region" evidence="2">
    <location>
        <begin position="19"/>
        <end position="60"/>
    </location>
</feature>
<comment type="caution">
    <text evidence="5">The sequence shown here is derived from an EMBL/GenBank/DDBJ whole genome shotgun (WGS) entry which is preliminary data.</text>
</comment>
<dbReference type="GO" id="GO:0043565">
    <property type="term" value="F:sequence-specific DNA binding"/>
    <property type="evidence" value="ECO:0007669"/>
    <property type="project" value="InterPro"/>
</dbReference>
<keyword evidence="1" id="KW-0863">Zinc-finger</keyword>
<sequence>MYSPPTSTYQLYIKEVKDHDETRKMLERAVNDNNTLQNQIGQCQEQKANDLRKIDELNRELAHKDKALKDIELYVAQMLSNQKLQESRPNSLFKSLEENLLASNAKHQALLRSTDHLYAVIQQKEDMMQVLVNQETSLFDKIKALEAENKKVKEELGSKNEHIYNLKRTLASTRATNEYKLKTKDQLIKELKEELAEMNESDEEEEEEKEGPDEKDQQIKELQIEIAKLYMTVQRMEKQTTGTYVQAEMDNRPLIRKYVEEVECHKQTKLKHSEAQNLLKTSNAKNNELIETHMQKLKDKDTRIEHLELVMEDVRQNTAVAQKAWIDEKFYLERLIVSQREAMEMKDNTEIIIEADLAEAEKELKDAEDKAACLAIQLRKANERIIQLENERAGLLRRIEEREDHVGHEMDKLEAHFESLKIDYKMSEDQRQITETTLGEAMIQIQRLTEALEAQMMNSNIMKSEMQDQIESLKMQVASGEAKLSERDKIIAEMSKVAESMSKVYDNMFTDFSKLWDKKKEETEKVTKNQEQARTSSATLISNATLPNSSSTICQFCYCEGTFSFNSNRMLFCNVCGSTVDQTVTKNKEQAGTSSATSTSTLPTSNSTICENLWCKGTIFFHANGRLCCNACGLYQTAVGQNGPTIPNTEEPESQRCSNCHGIPSLVSPYVKECYPCGLYSRLYNNCQTIFQAEMDNRPLIRKYVEEVESHKQTKLKHSEAQNLLKTSTAKNNELIETHTRKLKDKDTRIEHLELVMEDVRQNTAVAQKAWIDEKFYLERLIASQREAMEMKDNTEIIIEADLAEAEKELKDAEDKAACLAIQLGEANERIIQLENERAALLRSIEETEEHVGRETDKLEAHFESLKIDYKMSEEQREDTETTLREAMIQMRDLTEALNAQMMNSNIMKSEMQDQIEQLKMQVARGEEKLSERDKIIAEMSKVAESMSKVYDTMFSDFSKLWDKKKEETEKVTNNQEQVGTSYATLISNATFSTSNSTICETCYCTETINSNGMLFCEACGSAVDQTVTKNEEQAGTSSATSTSTATLPTSNSAVCQNCWCKGTNFYHANGRLICNVCGLHQTSVNQTIGGPGPTIPEEPEPQRCSDCDAVPSVDYPFSGDLCYFCTLSSRRFFADFYNE</sequence>
<keyword evidence="1" id="KW-0479">Metal-binding</keyword>
<evidence type="ECO:0000256" key="2">
    <source>
        <dbReference type="SAM" id="Coils"/>
    </source>
</evidence>
<evidence type="ECO:0000259" key="4">
    <source>
        <dbReference type="PROSITE" id="PS50114"/>
    </source>
</evidence>
<feature type="compositionally biased region" description="Acidic residues" evidence="3">
    <location>
        <begin position="196"/>
        <end position="211"/>
    </location>
</feature>
<dbReference type="GO" id="GO:0008270">
    <property type="term" value="F:zinc ion binding"/>
    <property type="evidence" value="ECO:0007669"/>
    <property type="project" value="UniProtKB-KW"/>
</dbReference>
<dbReference type="InterPro" id="IPR026202">
    <property type="entry name" value="GOLGB1"/>
</dbReference>
<protein>
    <recommendedName>
        <fullName evidence="4">GATA-type domain-containing protein</fullName>
    </recommendedName>
</protein>
<organism evidence="5 6">
    <name type="scientific">Caenorhabditis nigoni</name>
    <dbReference type="NCBI Taxonomy" id="1611254"/>
    <lineage>
        <taxon>Eukaryota</taxon>
        <taxon>Metazoa</taxon>
        <taxon>Ecdysozoa</taxon>
        <taxon>Nematoda</taxon>
        <taxon>Chromadorea</taxon>
        <taxon>Rhabditida</taxon>
        <taxon>Rhabditina</taxon>
        <taxon>Rhabditomorpha</taxon>
        <taxon>Rhabditoidea</taxon>
        <taxon>Rhabditidae</taxon>
        <taxon>Peloderinae</taxon>
        <taxon>Caenorhabditis</taxon>
    </lineage>
</organism>
<dbReference type="GO" id="GO:0006355">
    <property type="term" value="P:regulation of DNA-templated transcription"/>
    <property type="evidence" value="ECO:0007669"/>
    <property type="project" value="InterPro"/>
</dbReference>
<proteinExistence type="predicted"/>
<keyword evidence="6" id="KW-1185">Reference proteome</keyword>
<feature type="domain" description="GATA-type" evidence="4">
    <location>
        <begin position="623"/>
        <end position="656"/>
    </location>
</feature>
<evidence type="ECO:0000313" key="6">
    <source>
        <dbReference type="Proteomes" id="UP000230233"/>
    </source>
</evidence>
<name>A0A2G5U9H9_9PELO</name>
<evidence type="ECO:0000313" key="5">
    <source>
        <dbReference type="EMBL" id="PIC36188.1"/>
    </source>
</evidence>
<keyword evidence="1" id="KW-0862">Zinc</keyword>
<evidence type="ECO:0000256" key="3">
    <source>
        <dbReference type="SAM" id="MobiDB-lite"/>
    </source>
</evidence>
<dbReference type="Proteomes" id="UP000230233">
    <property type="component" value="Chromosome IV"/>
</dbReference>